<dbReference type="Proteomes" id="UP000091857">
    <property type="component" value="Chromosome 14"/>
</dbReference>
<protein>
    <submittedName>
        <fullName evidence="1">Uncharacterized protein</fullName>
    </submittedName>
</protein>
<comment type="caution">
    <text evidence="1">The sequence shown here is derived from an EMBL/GenBank/DDBJ whole genome shotgun (WGS) entry which is preliminary data.</text>
</comment>
<evidence type="ECO:0000313" key="2">
    <source>
        <dbReference type="Proteomes" id="UP000091857"/>
    </source>
</evidence>
<proteinExistence type="predicted"/>
<reference evidence="2" key="1">
    <citation type="journal article" date="2016" name="Nat. Biotechnol.">
        <title>Sequencing wild and cultivated cassava and related species reveals extensive interspecific hybridization and genetic diversity.</title>
        <authorList>
            <person name="Bredeson J.V."/>
            <person name="Lyons J.B."/>
            <person name="Prochnik S.E."/>
            <person name="Wu G.A."/>
            <person name="Ha C.M."/>
            <person name="Edsinger-Gonzales E."/>
            <person name="Grimwood J."/>
            <person name="Schmutz J."/>
            <person name="Rabbi I.Y."/>
            <person name="Egesi C."/>
            <person name="Nauluvula P."/>
            <person name="Lebot V."/>
            <person name="Ndunguru J."/>
            <person name="Mkamilo G."/>
            <person name="Bart R.S."/>
            <person name="Setter T.L."/>
            <person name="Gleadow R.M."/>
            <person name="Kulakow P."/>
            <person name="Ferguson M.E."/>
            <person name="Rounsley S."/>
            <person name="Rokhsar D.S."/>
        </authorList>
    </citation>
    <scope>NUCLEOTIDE SEQUENCE [LARGE SCALE GENOMIC DNA]</scope>
    <source>
        <strain evidence="2">cv. AM560-2</strain>
    </source>
</reference>
<gene>
    <name evidence="1" type="ORF">MANES_14G134321v8</name>
</gene>
<dbReference type="EMBL" id="CM004400">
    <property type="protein sequence ID" value="KAG8639206.1"/>
    <property type="molecule type" value="Genomic_DNA"/>
</dbReference>
<evidence type="ECO:0000313" key="1">
    <source>
        <dbReference type="EMBL" id="KAG8639206.1"/>
    </source>
</evidence>
<sequence length="222" mass="26014">MLKHRYITNDLDFRYYLHSTLYQIKQDCRQSIHDFYAHMRSIWDQIALSDFVWENSIDAQKFQKYRNEDKLIQFLMALKDEFESNRASLLHMIPLPTLDQVVLQLVSEETRLGSLYIQRTDMVMAISNISSNVIDVVAPSSKNGPIECRYCKKPAYHISNCRKLARKISSRIDQSKSHQNSRPVASVTPDYNTTHSYFQSSFTIFFNSRSSRLSSTPIYRYG</sequence>
<keyword evidence="2" id="KW-1185">Reference proteome</keyword>
<organism evidence="1 2">
    <name type="scientific">Manihot esculenta</name>
    <name type="common">Cassava</name>
    <name type="synonym">Jatropha manihot</name>
    <dbReference type="NCBI Taxonomy" id="3983"/>
    <lineage>
        <taxon>Eukaryota</taxon>
        <taxon>Viridiplantae</taxon>
        <taxon>Streptophyta</taxon>
        <taxon>Embryophyta</taxon>
        <taxon>Tracheophyta</taxon>
        <taxon>Spermatophyta</taxon>
        <taxon>Magnoliopsida</taxon>
        <taxon>eudicotyledons</taxon>
        <taxon>Gunneridae</taxon>
        <taxon>Pentapetalae</taxon>
        <taxon>rosids</taxon>
        <taxon>fabids</taxon>
        <taxon>Malpighiales</taxon>
        <taxon>Euphorbiaceae</taxon>
        <taxon>Crotonoideae</taxon>
        <taxon>Manihoteae</taxon>
        <taxon>Manihot</taxon>
    </lineage>
</organism>
<accession>A0ACB7GKC8</accession>
<name>A0ACB7GKC8_MANES</name>